<gene>
    <name evidence="2" type="ORF">HWI92_13320</name>
</gene>
<dbReference type="SUPFAM" id="SSF52266">
    <property type="entry name" value="SGNH hydrolase"/>
    <property type="match status" value="1"/>
</dbReference>
<dbReference type="Gene3D" id="3.40.50.1110">
    <property type="entry name" value="SGNH hydrolase"/>
    <property type="match status" value="1"/>
</dbReference>
<dbReference type="Pfam" id="PF08885">
    <property type="entry name" value="GSCFA"/>
    <property type="match status" value="1"/>
</dbReference>
<dbReference type="Proteomes" id="UP000612680">
    <property type="component" value="Chromosome"/>
</dbReference>
<feature type="domain" description="GSCFA" evidence="1">
    <location>
        <begin position="25"/>
        <end position="261"/>
    </location>
</feature>
<dbReference type="InterPro" id="IPR036514">
    <property type="entry name" value="SGNH_hydro_sf"/>
</dbReference>
<dbReference type="EMBL" id="CP056775">
    <property type="protein sequence ID" value="QRR01818.1"/>
    <property type="molecule type" value="Genomic_DNA"/>
</dbReference>
<sequence>MKQVKLTTEVAVPAPEWKIDHTTGIMTIGSCFAEVLGSQLEQYKFSVLNNPFGTIFNPLTITKVLNAILEDRQPNPALFVQNPDDIWLHHDFHSSLWSTDRDELLNDISDRIDHARTFLKNARLLVITLGTAYAYRHKQTNSIIGNCHKMPSDLFLKELLHSDQIGSALEQVIQKLQTWNRRLRIIVTVSPVRHTRDTLPLNQVSKAMLRLACHRLTEKYKHVEYFPSYEIMMDELRDYRFYSDDLIHPSKVAEDVIFNVFSNAYIDTGSKESMKEWDAVLHMMNHRNQHGQTAGQLKLLNAILQKLRRLAGTFDVGTEIAQTEKRIRDFHAN</sequence>
<protein>
    <submittedName>
        <fullName evidence="2">GSCFA domain-containing protein</fullName>
    </submittedName>
</protein>
<evidence type="ECO:0000259" key="1">
    <source>
        <dbReference type="Pfam" id="PF08885"/>
    </source>
</evidence>
<dbReference type="InterPro" id="IPR014982">
    <property type="entry name" value="GSCFA"/>
</dbReference>
<reference evidence="2 3" key="1">
    <citation type="submission" date="2020-06" db="EMBL/GenBank/DDBJ databases">
        <title>Dyadobacter sandarakinus sp. nov., isolated from the soil of the Arctic Yellow River Station.</title>
        <authorList>
            <person name="Zhang Y."/>
            <person name="Peng F."/>
        </authorList>
    </citation>
    <scope>NUCLEOTIDE SEQUENCE [LARGE SCALE GENOMIC DNA]</scope>
    <source>
        <strain evidence="2 3">Q3-56</strain>
    </source>
</reference>
<evidence type="ECO:0000313" key="3">
    <source>
        <dbReference type="Proteomes" id="UP000612680"/>
    </source>
</evidence>
<name>A0ABX7I9G7_9BACT</name>
<dbReference type="RefSeq" id="WP_204655856.1">
    <property type="nucleotide sequence ID" value="NZ_CP056775.1"/>
</dbReference>
<proteinExistence type="predicted"/>
<accession>A0ABX7I9G7</accession>
<keyword evidence="3" id="KW-1185">Reference proteome</keyword>
<dbReference type="PROSITE" id="PS51257">
    <property type="entry name" value="PROKAR_LIPOPROTEIN"/>
    <property type="match status" value="1"/>
</dbReference>
<evidence type="ECO:0000313" key="2">
    <source>
        <dbReference type="EMBL" id="QRR01818.1"/>
    </source>
</evidence>
<organism evidence="2 3">
    <name type="scientific">Dyadobacter sandarakinus</name>
    <dbReference type="NCBI Taxonomy" id="2747268"/>
    <lineage>
        <taxon>Bacteria</taxon>
        <taxon>Pseudomonadati</taxon>
        <taxon>Bacteroidota</taxon>
        <taxon>Cytophagia</taxon>
        <taxon>Cytophagales</taxon>
        <taxon>Spirosomataceae</taxon>
        <taxon>Dyadobacter</taxon>
    </lineage>
</organism>